<gene>
    <name evidence="1" type="ORF">KPL27_12530</name>
</gene>
<dbReference type="Pfam" id="PF04074">
    <property type="entry name" value="DUF386"/>
    <property type="match status" value="1"/>
</dbReference>
<dbReference type="InterPro" id="IPR037012">
    <property type="entry name" value="NanQ/TabA/YiaL_sf"/>
</dbReference>
<dbReference type="PANTHER" id="PTHR34986">
    <property type="entry name" value="EVOLVED BETA-GALACTOSIDASE SUBUNIT BETA"/>
    <property type="match status" value="1"/>
</dbReference>
<dbReference type="EMBL" id="JAHLDG010000024">
    <property type="protein sequence ID" value="MBU3220903.1"/>
    <property type="molecule type" value="Genomic_DNA"/>
</dbReference>
<keyword evidence="2" id="KW-1185">Reference proteome</keyword>
<accession>A0ABS6C5Y5</accession>
<name>A0ABS6C5Y5_9CLOT</name>
<reference evidence="1 2" key="1">
    <citation type="submission" date="2021-06" db="EMBL/GenBank/DDBJ databases">
        <title>Clostridia strains as spoilage organisms.</title>
        <authorList>
            <person name="Wambui J."/>
            <person name="Stephan R."/>
            <person name="Stevens M.J.A."/>
        </authorList>
    </citation>
    <scope>NUCLEOTIDE SEQUENCE [LARGE SCALE GENOMIC DNA]</scope>
    <source>
        <strain evidence="1 2">CM013</strain>
    </source>
</reference>
<comment type="caution">
    <text evidence="1">The sequence shown here is derived from an EMBL/GenBank/DDBJ whole genome shotgun (WGS) entry which is preliminary data.</text>
</comment>
<evidence type="ECO:0000313" key="2">
    <source>
        <dbReference type="Proteomes" id="UP000740830"/>
    </source>
</evidence>
<dbReference type="PANTHER" id="PTHR34986:SF1">
    <property type="entry name" value="PROTEIN YIAL"/>
    <property type="match status" value="1"/>
</dbReference>
<dbReference type="SUPFAM" id="SSF51197">
    <property type="entry name" value="Clavaminate synthase-like"/>
    <property type="match status" value="1"/>
</dbReference>
<evidence type="ECO:0000313" key="1">
    <source>
        <dbReference type="EMBL" id="MBU3220903.1"/>
    </source>
</evidence>
<dbReference type="NCBIfam" id="TIGR00022">
    <property type="entry name" value="YhcH/YjgK/YiaL family protein"/>
    <property type="match status" value="1"/>
</dbReference>
<dbReference type="InterPro" id="IPR004375">
    <property type="entry name" value="NanQ/TabA/YiaL"/>
</dbReference>
<protein>
    <submittedName>
        <fullName evidence="1">YhcH/YjgK/YiaL family protein</fullName>
    </submittedName>
</protein>
<sequence>MIIDLIENAELYYGISPEIKEALNFLKKEDIRNIPVGRYDILEDKVFALVQEYEPSDISEYELESHKRYIDLQFIVRGKESIAYANIKDLHISKEYDEESDYQLLKGPSDILTAKENSFFIFMPEDAHKPGIRLEDCLNVKKIVVKVLISSDS</sequence>
<dbReference type="Proteomes" id="UP000740830">
    <property type="component" value="Unassembled WGS sequence"/>
</dbReference>
<organism evidence="1 2">
    <name type="scientific">Clostridium algidicarnis</name>
    <dbReference type="NCBI Taxonomy" id="37659"/>
    <lineage>
        <taxon>Bacteria</taxon>
        <taxon>Bacillati</taxon>
        <taxon>Bacillota</taxon>
        <taxon>Clostridia</taxon>
        <taxon>Eubacteriales</taxon>
        <taxon>Clostridiaceae</taxon>
        <taxon>Clostridium</taxon>
    </lineage>
</organism>
<dbReference type="RefSeq" id="WP_185162909.1">
    <property type="nucleotide sequence ID" value="NZ_JACKWX010000026.1"/>
</dbReference>
<proteinExistence type="predicted"/>
<dbReference type="Gene3D" id="2.60.120.370">
    <property type="entry name" value="YhcH/YjgK/YiaL"/>
    <property type="match status" value="1"/>
</dbReference>